<evidence type="ECO:0000313" key="2">
    <source>
        <dbReference type="EMBL" id="SNY71032.1"/>
    </source>
</evidence>
<organism evidence="2 3">
    <name type="scientific">Paractinoplanes atraurantiacus</name>
    <dbReference type="NCBI Taxonomy" id="1036182"/>
    <lineage>
        <taxon>Bacteria</taxon>
        <taxon>Bacillati</taxon>
        <taxon>Actinomycetota</taxon>
        <taxon>Actinomycetes</taxon>
        <taxon>Micromonosporales</taxon>
        <taxon>Micromonosporaceae</taxon>
        <taxon>Paractinoplanes</taxon>
    </lineage>
</organism>
<evidence type="ECO:0000313" key="3">
    <source>
        <dbReference type="Proteomes" id="UP000219612"/>
    </source>
</evidence>
<dbReference type="Proteomes" id="UP000219612">
    <property type="component" value="Unassembled WGS sequence"/>
</dbReference>
<dbReference type="AlphaFoldDB" id="A0A285KEJ0"/>
<dbReference type="RefSeq" id="WP_097328505.1">
    <property type="nucleotide sequence ID" value="NZ_OBDY01000039.1"/>
</dbReference>
<keyword evidence="3" id="KW-1185">Reference proteome</keyword>
<evidence type="ECO:0000256" key="1">
    <source>
        <dbReference type="SAM" id="Phobius"/>
    </source>
</evidence>
<proteinExistence type="predicted"/>
<protein>
    <submittedName>
        <fullName evidence="2">Uncharacterized protein</fullName>
    </submittedName>
</protein>
<dbReference type="OrthoDB" id="3293900at2"/>
<dbReference type="EMBL" id="OBDY01000039">
    <property type="protein sequence ID" value="SNY71032.1"/>
    <property type="molecule type" value="Genomic_DNA"/>
</dbReference>
<sequence>MSLEEDLRTVLHERAAQRVPRPDLLTAVDAGIRRDRRRRQALAAGGVAAAVVAAAVAVPATRHKEADPAPPTTKWEWSRPTQRIAVFPLNPSWAPPGLGEPAVTQMGPNRRIDYTRGAQTLSAEIGPLEPGWEVEAEREHTATVNGRTATVHTSTTYDGAGPGDRFVGVRWQLPDKRWVQVISLGPPTEADVLRFASGLKNGSVDGTPAGFHLGAYPPQLTLQHQSAETTCLAPEAEAAHERQPTGLCVSLLDDAEPPSDPAGQLSINGNAADYYAGAALLHIHLPSGKVLEITWDPEMIKLGFQDVVHFATGIEVTG</sequence>
<keyword evidence="1" id="KW-0812">Transmembrane</keyword>
<keyword evidence="1" id="KW-1133">Transmembrane helix</keyword>
<reference evidence="2 3" key="1">
    <citation type="submission" date="2017-09" db="EMBL/GenBank/DDBJ databases">
        <authorList>
            <person name="Ehlers B."/>
            <person name="Leendertz F.H."/>
        </authorList>
    </citation>
    <scope>NUCLEOTIDE SEQUENCE [LARGE SCALE GENOMIC DNA]</scope>
    <source>
        <strain evidence="2 3">CGMCC 4.6857</strain>
    </source>
</reference>
<accession>A0A285KEJ0</accession>
<gene>
    <name evidence="2" type="ORF">SAMN05421748_1393</name>
</gene>
<keyword evidence="1" id="KW-0472">Membrane</keyword>
<feature type="transmembrane region" description="Helical" evidence="1">
    <location>
        <begin position="41"/>
        <end position="60"/>
    </location>
</feature>
<name>A0A285KEJ0_9ACTN</name>